<sequence>MAERDRDLSLRPSLDKIRDGRYAAAIRVQEELARLRRDLPRSNDRMYYSIIYPPPLPILRVD</sequence>
<evidence type="ECO:0000313" key="2">
    <source>
        <dbReference type="Proteomes" id="UP000178017"/>
    </source>
</evidence>
<reference evidence="1 2" key="1">
    <citation type="journal article" date="2016" name="Nat. Commun.">
        <title>Thousands of microbial genomes shed light on interconnected biogeochemical processes in an aquifer system.</title>
        <authorList>
            <person name="Anantharaman K."/>
            <person name="Brown C.T."/>
            <person name="Hug L.A."/>
            <person name="Sharon I."/>
            <person name="Castelle C.J."/>
            <person name="Probst A.J."/>
            <person name="Thomas B.C."/>
            <person name="Singh A."/>
            <person name="Wilkins M.J."/>
            <person name="Karaoz U."/>
            <person name="Brodie E.L."/>
            <person name="Williams K.H."/>
            <person name="Hubbard S.S."/>
            <person name="Banfield J.F."/>
        </authorList>
    </citation>
    <scope>NUCLEOTIDE SEQUENCE [LARGE SCALE GENOMIC DNA]</scope>
</reference>
<dbReference type="AlphaFoldDB" id="A0A1F5MK55"/>
<organism evidence="1 2">
    <name type="scientific">Candidatus Daviesbacteria bacterium RIFCSPLOWO2_01_FULL_40_24</name>
    <dbReference type="NCBI Taxonomy" id="1797787"/>
    <lineage>
        <taxon>Bacteria</taxon>
        <taxon>Candidatus Daviesiibacteriota</taxon>
    </lineage>
</organism>
<name>A0A1F5MK55_9BACT</name>
<comment type="caution">
    <text evidence="1">The sequence shown here is derived from an EMBL/GenBank/DDBJ whole genome shotgun (WGS) entry which is preliminary data.</text>
</comment>
<gene>
    <name evidence="1" type="ORF">A3B49_02760</name>
</gene>
<dbReference type="Proteomes" id="UP000178017">
    <property type="component" value="Unassembled WGS sequence"/>
</dbReference>
<protein>
    <submittedName>
        <fullName evidence="1">Uncharacterized protein</fullName>
    </submittedName>
</protein>
<dbReference type="EMBL" id="MFDO01000009">
    <property type="protein sequence ID" value="OGE65751.1"/>
    <property type="molecule type" value="Genomic_DNA"/>
</dbReference>
<proteinExistence type="predicted"/>
<accession>A0A1F5MK55</accession>
<evidence type="ECO:0000313" key="1">
    <source>
        <dbReference type="EMBL" id="OGE65751.1"/>
    </source>
</evidence>